<keyword evidence="3" id="KW-1185">Reference proteome</keyword>
<sequence>MGGGYAMTEVPSHLYHHTAPMRQAYQQPYPSPPQLVPGAFMVGSAAGSTEYRCLCSHIPSQPRGRASSTGQQFDRALRHPSNTSHALKQSRRRYAQEDTSTFRNTSIMFSGPSTLTLEDNGMRSVSFVKPDITRH</sequence>
<proteinExistence type="predicted"/>
<dbReference type="EMBL" id="KZ293425">
    <property type="protein sequence ID" value="PBK70817.1"/>
    <property type="molecule type" value="Genomic_DNA"/>
</dbReference>
<accession>A0A2H3C1V0</accession>
<organism evidence="2 3">
    <name type="scientific">Armillaria solidipes</name>
    <dbReference type="NCBI Taxonomy" id="1076256"/>
    <lineage>
        <taxon>Eukaryota</taxon>
        <taxon>Fungi</taxon>
        <taxon>Dikarya</taxon>
        <taxon>Basidiomycota</taxon>
        <taxon>Agaricomycotina</taxon>
        <taxon>Agaricomycetes</taxon>
        <taxon>Agaricomycetidae</taxon>
        <taxon>Agaricales</taxon>
        <taxon>Marasmiineae</taxon>
        <taxon>Physalacriaceae</taxon>
        <taxon>Armillaria</taxon>
    </lineage>
</organism>
<evidence type="ECO:0000313" key="3">
    <source>
        <dbReference type="Proteomes" id="UP000218334"/>
    </source>
</evidence>
<protein>
    <submittedName>
        <fullName evidence="2">Uncharacterized protein</fullName>
    </submittedName>
</protein>
<evidence type="ECO:0000313" key="2">
    <source>
        <dbReference type="EMBL" id="PBK70817.1"/>
    </source>
</evidence>
<feature type="region of interest" description="Disordered" evidence="1">
    <location>
        <begin position="60"/>
        <end position="99"/>
    </location>
</feature>
<gene>
    <name evidence="2" type="ORF">ARMSODRAFT_93267</name>
</gene>
<dbReference type="AlphaFoldDB" id="A0A2H3C1V0"/>
<name>A0A2H3C1V0_9AGAR</name>
<evidence type="ECO:0000256" key="1">
    <source>
        <dbReference type="SAM" id="MobiDB-lite"/>
    </source>
</evidence>
<dbReference type="Proteomes" id="UP000218334">
    <property type="component" value="Unassembled WGS sequence"/>
</dbReference>
<reference evidence="3" key="1">
    <citation type="journal article" date="2017" name="Nat. Ecol. Evol.">
        <title>Genome expansion and lineage-specific genetic innovations in the forest pathogenic fungi Armillaria.</title>
        <authorList>
            <person name="Sipos G."/>
            <person name="Prasanna A.N."/>
            <person name="Walter M.C."/>
            <person name="O'Connor E."/>
            <person name="Balint B."/>
            <person name="Krizsan K."/>
            <person name="Kiss B."/>
            <person name="Hess J."/>
            <person name="Varga T."/>
            <person name="Slot J."/>
            <person name="Riley R."/>
            <person name="Boka B."/>
            <person name="Rigling D."/>
            <person name="Barry K."/>
            <person name="Lee J."/>
            <person name="Mihaltcheva S."/>
            <person name="LaButti K."/>
            <person name="Lipzen A."/>
            <person name="Waldron R."/>
            <person name="Moloney N.M."/>
            <person name="Sperisen C."/>
            <person name="Kredics L."/>
            <person name="Vagvoelgyi C."/>
            <person name="Patrignani A."/>
            <person name="Fitzpatrick D."/>
            <person name="Nagy I."/>
            <person name="Doyle S."/>
            <person name="Anderson J.B."/>
            <person name="Grigoriev I.V."/>
            <person name="Gueldener U."/>
            <person name="Muensterkoetter M."/>
            <person name="Nagy L.G."/>
        </authorList>
    </citation>
    <scope>NUCLEOTIDE SEQUENCE [LARGE SCALE GENOMIC DNA]</scope>
    <source>
        <strain evidence="3">28-4</strain>
    </source>
</reference>